<comment type="caution">
    <text evidence="1">The sequence shown here is derived from an EMBL/GenBank/DDBJ whole genome shotgun (WGS) entry which is preliminary data.</text>
</comment>
<sequence>MGHDRPSDRITLSRETLYKYRLFPQGTGDGPEWLLKQINEEIKILSTIAEQNPDLATSLDLLMEAWQDFAHHIKRKAH</sequence>
<name>A0A916REW0_9HYPH</name>
<evidence type="ECO:0000313" key="2">
    <source>
        <dbReference type="Proteomes" id="UP000596977"/>
    </source>
</evidence>
<dbReference type="AlphaFoldDB" id="A0A916REW0"/>
<protein>
    <submittedName>
        <fullName evidence="1">Uncharacterized protein</fullName>
    </submittedName>
</protein>
<reference evidence="1 2" key="1">
    <citation type="journal article" date="2014" name="Int. J. Syst. Evol. Microbiol.">
        <title>Complete genome sequence of Corynebacterium casei LMG S-19264T (=DSM 44701T), isolated from a smear-ripened cheese.</title>
        <authorList>
            <consortium name="US DOE Joint Genome Institute (JGI-PGF)"/>
            <person name="Walter F."/>
            <person name="Albersmeier A."/>
            <person name="Kalinowski J."/>
            <person name="Ruckert C."/>
        </authorList>
    </citation>
    <scope>NUCLEOTIDE SEQUENCE [LARGE SCALE GENOMIC DNA]</scope>
    <source>
        <strain evidence="1 2">CGMCC 1.15896</strain>
    </source>
</reference>
<keyword evidence="2" id="KW-1185">Reference proteome</keyword>
<dbReference type="EMBL" id="BMKB01000004">
    <property type="protein sequence ID" value="GGA53530.1"/>
    <property type="molecule type" value="Genomic_DNA"/>
</dbReference>
<organism evidence="1 2">
    <name type="scientific">Pelagibacterium lentulum</name>
    <dbReference type="NCBI Taxonomy" id="2029865"/>
    <lineage>
        <taxon>Bacteria</taxon>
        <taxon>Pseudomonadati</taxon>
        <taxon>Pseudomonadota</taxon>
        <taxon>Alphaproteobacteria</taxon>
        <taxon>Hyphomicrobiales</taxon>
        <taxon>Devosiaceae</taxon>
        <taxon>Pelagibacterium</taxon>
    </lineage>
</organism>
<proteinExistence type="predicted"/>
<evidence type="ECO:0000313" key="1">
    <source>
        <dbReference type="EMBL" id="GGA53530.1"/>
    </source>
</evidence>
<dbReference type="Proteomes" id="UP000596977">
    <property type="component" value="Unassembled WGS sequence"/>
</dbReference>
<accession>A0A916REW0</accession>
<gene>
    <name evidence="1" type="ORF">GCM10011499_24490</name>
</gene>